<keyword evidence="2" id="KW-0963">Cytoplasm</keyword>
<dbReference type="InterPro" id="IPR012337">
    <property type="entry name" value="RNaseH-like_sf"/>
</dbReference>
<sequence length="425" mass="47012">MSRPLTVAELRDALAALSLDSRGTKNTLKKRLARATRSLSRSSSPARPPARERQTRPPDQLFDSFLVFDVEATCEEIEGPWGKLAFAYPNEIIEWPVILLQWRKKRRRDAGLSEAGEEEDGDDEDDWELVQTAEFHSYVKPTWRRTLSAFCTELTGITQRDVDSAPTFSQLCRNFHRDFIIKHNLFTSENKTVWVTDGPWDLRDFVAKTCYLSNTPRPPWLAGEIIDLRLLVSSFFAGLKETNGPSQLDGSLSNAFGALSVNEEDPQTAAANPAASLAQPLPTPIAGPLSASSAVPIPSTTTSPDPPVPAYLPSHQLTAPSSLSLPSVLDSLTLPPFSGRLHSGLSDARNASRILIDLAHRGVVLQTNRRVPEGGKGGKERRWGWMKGGEGARRVDWEGFLQKERARLSTREAERAVELAQKRLG</sequence>
<evidence type="ECO:0000256" key="6">
    <source>
        <dbReference type="ARBA" id="ARBA00023158"/>
    </source>
</evidence>
<keyword evidence="5" id="KW-0269">Exonuclease</keyword>
<dbReference type="InterPro" id="IPR003034">
    <property type="entry name" value="SAP_dom"/>
</dbReference>
<protein>
    <submittedName>
        <fullName evidence="9">RHTO0S07e04346g1_1</fullName>
    </submittedName>
</protein>
<feature type="region of interest" description="Disordered" evidence="7">
    <location>
        <begin position="289"/>
        <end position="315"/>
    </location>
</feature>
<evidence type="ECO:0000256" key="1">
    <source>
        <dbReference type="ARBA" id="ARBA00004496"/>
    </source>
</evidence>
<dbReference type="SUPFAM" id="SSF53098">
    <property type="entry name" value="Ribonuclease H-like"/>
    <property type="match status" value="1"/>
</dbReference>
<feature type="compositionally biased region" description="Low complexity" evidence="7">
    <location>
        <begin position="35"/>
        <end position="45"/>
    </location>
</feature>
<evidence type="ECO:0000256" key="4">
    <source>
        <dbReference type="ARBA" id="ARBA00022801"/>
    </source>
</evidence>
<comment type="subcellular location">
    <subcellularLocation>
        <location evidence="1">Cytoplasm</location>
    </subcellularLocation>
</comment>
<dbReference type="GO" id="GO:0000175">
    <property type="term" value="F:3'-5'-RNA exonuclease activity"/>
    <property type="evidence" value="ECO:0007669"/>
    <property type="project" value="InterPro"/>
</dbReference>
<organism evidence="9">
    <name type="scientific">Rhodotorula toruloides</name>
    <name type="common">Yeast</name>
    <name type="synonym">Rhodosporidium toruloides</name>
    <dbReference type="NCBI Taxonomy" id="5286"/>
    <lineage>
        <taxon>Eukaryota</taxon>
        <taxon>Fungi</taxon>
        <taxon>Dikarya</taxon>
        <taxon>Basidiomycota</taxon>
        <taxon>Pucciniomycotina</taxon>
        <taxon>Microbotryomycetes</taxon>
        <taxon>Sporidiobolales</taxon>
        <taxon>Sporidiobolaceae</taxon>
        <taxon>Rhodotorula</taxon>
    </lineage>
</organism>
<gene>
    <name evidence="9" type="ORF">RHTO0S_07e04346g</name>
</gene>
<evidence type="ECO:0000256" key="2">
    <source>
        <dbReference type="ARBA" id="ARBA00022490"/>
    </source>
</evidence>
<dbReference type="InterPro" id="IPR036397">
    <property type="entry name" value="RNaseH_sf"/>
</dbReference>
<dbReference type="GO" id="GO:0003676">
    <property type="term" value="F:nucleic acid binding"/>
    <property type="evidence" value="ECO:0007669"/>
    <property type="project" value="InterPro"/>
</dbReference>
<dbReference type="PROSITE" id="PS50800">
    <property type="entry name" value="SAP"/>
    <property type="match status" value="1"/>
</dbReference>
<evidence type="ECO:0000256" key="3">
    <source>
        <dbReference type="ARBA" id="ARBA00022722"/>
    </source>
</evidence>
<dbReference type="EMBL" id="LK052942">
    <property type="protein sequence ID" value="CDR42809.1"/>
    <property type="molecule type" value="Genomic_DNA"/>
</dbReference>
<dbReference type="AlphaFoldDB" id="A0A061AZZ4"/>
<dbReference type="Pfam" id="PF02037">
    <property type="entry name" value="SAP"/>
    <property type="match status" value="1"/>
</dbReference>
<keyword evidence="6" id="KW-0943">RNA-mediated gene silencing</keyword>
<dbReference type="PANTHER" id="PTHR23044">
    <property type="entry name" value="3'-5' EXONUCLEASE ERI1-RELATED"/>
    <property type="match status" value="1"/>
</dbReference>
<dbReference type="PANTHER" id="PTHR23044:SF61">
    <property type="entry name" value="3'-5' EXORIBONUCLEASE 1-RELATED"/>
    <property type="match status" value="1"/>
</dbReference>
<feature type="region of interest" description="Disordered" evidence="7">
    <location>
        <begin position="26"/>
        <end position="57"/>
    </location>
</feature>
<dbReference type="SMART" id="SM00479">
    <property type="entry name" value="EXOIII"/>
    <property type="match status" value="1"/>
</dbReference>
<feature type="domain" description="SAP" evidence="8">
    <location>
        <begin position="2"/>
        <end position="36"/>
    </location>
</feature>
<dbReference type="GO" id="GO:0031047">
    <property type="term" value="P:regulatory ncRNA-mediated gene silencing"/>
    <property type="evidence" value="ECO:0007669"/>
    <property type="project" value="UniProtKB-KW"/>
</dbReference>
<proteinExistence type="predicted"/>
<evidence type="ECO:0000313" key="9">
    <source>
        <dbReference type="EMBL" id="CDR42809.1"/>
    </source>
</evidence>
<dbReference type="Pfam" id="PF00929">
    <property type="entry name" value="RNase_T"/>
    <property type="match status" value="1"/>
</dbReference>
<accession>A0A061AZZ4</accession>
<dbReference type="GO" id="GO:0005737">
    <property type="term" value="C:cytoplasm"/>
    <property type="evidence" value="ECO:0007669"/>
    <property type="project" value="UniProtKB-SubCell"/>
</dbReference>
<keyword evidence="3" id="KW-0540">Nuclease</keyword>
<evidence type="ECO:0000259" key="8">
    <source>
        <dbReference type="PROSITE" id="PS50800"/>
    </source>
</evidence>
<keyword evidence="4" id="KW-0378">Hydrolase</keyword>
<reference evidence="9" key="1">
    <citation type="journal article" date="2014" name="Genome Announc.">
        <title>Draft genome sequence of Rhodosporidium toruloides CECT1137, an oleaginous yeast of biotechnological interest.</title>
        <authorList>
            <person name="Morin N."/>
            <person name="Calcas X."/>
            <person name="Devillers H."/>
            <person name="Durrens P."/>
            <person name="Sherman D.J."/>
            <person name="Nicaud J.-M."/>
            <person name="Neuveglise C."/>
        </authorList>
    </citation>
    <scope>NUCLEOTIDE SEQUENCE</scope>
    <source>
        <strain evidence="9">CECT1137</strain>
    </source>
</reference>
<dbReference type="CDD" id="cd06133">
    <property type="entry name" value="ERI-1_3'hExo_like"/>
    <property type="match status" value="1"/>
</dbReference>
<dbReference type="OrthoDB" id="448399at2759"/>
<name>A0A061AZZ4_RHOTO</name>
<evidence type="ECO:0000256" key="5">
    <source>
        <dbReference type="ARBA" id="ARBA00022839"/>
    </source>
</evidence>
<evidence type="ECO:0000256" key="7">
    <source>
        <dbReference type="SAM" id="MobiDB-lite"/>
    </source>
</evidence>
<dbReference type="SMART" id="SM00513">
    <property type="entry name" value="SAP"/>
    <property type="match status" value="1"/>
</dbReference>
<dbReference type="InterPro" id="IPR047201">
    <property type="entry name" value="ERI-1_3'hExo-like"/>
</dbReference>
<dbReference type="InterPro" id="IPR051274">
    <property type="entry name" value="3-5_Exoribonuclease"/>
</dbReference>
<dbReference type="InterPro" id="IPR013520">
    <property type="entry name" value="Ribonucl_H"/>
</dbReference>
<dbReference type="Gene3D" id="3.30.420.10">
    <property type="entry name" value="Ribonuclease H-like superfamily/Ribonuclease H"/>
    <property type="match status" value="1"/>
</dbReference>